<evidence type="ECO:0000256" key="3">
    <source>
        <dbReference type="ARBA" id="ARBA00022692"/>
    </source>
</evidence>
<dbReference type="GO" id="GO:0140359">
    <property type="term" value="F:ABC-type transporter activity"/>
    <property type="evidence" value="ECO:0007669"/>
    <property type="project" value="InterPro"/>
</dbReference>
<dbReference type="PANTHER" id="PTHR48041:SF139">
    <property type="entry name" value="PROTEIN SCARLET"/>
    <property type="match status" value="1"/>
</dbReference>
<dbReference type="Pfam" id="PF01061">
    <property type="entry name" value="ABC2_membrane"/>
    <property type="match status" value="1"/>
</dbReference>
<dbReference type="AlphaFoldDB" id="K3X5A7"/>
<name>K3X5A7_GLOUD</name>
<evidence type="ECO:0000259" key="7">
    <source>
        <dbReference type="Pfam" id="PF01061"/>
    </source>
</evidence>
<keyword evidence="9" id="KW-1185">Reference proteome</keyword>
<evidence type="ECO:0000313" key="8">
    <source>
        <dbReference type="EnsemblProtists" id="PYU1_T012406"/>
    </source>
</evidence>
<proteinExistence type="predicted"/>
<comment type="subcellular location">
    <subcellularLocation>
        <location evidence="1">Membrane</location>
        <topology evidence="1">Multi-pass membrane protein</topology>
    </subcellularLocation>
</comment>
<dbReference type="OMA" id="VSGFTTW"/>
<reference evidence="8" key="3">
    <citation type="submission" date="2015-02" db="UniProtKB">
        <authorList>
            <consortium name="EnsemblProtists"/>
        </authorList>
    </citation>
    <scope>IDENTIFICATION</scope>
    <source>
        <strain evidence="8">DAOM BR144</strain>
    </source>
</reference>
<keyword evidence="5 6" id="KW-0472">Membrane</keyword>
<keyword evidence="3 6" id="KW-0812">Transmembrane</keyword>
<dbReference type="HOGENOM" id="CLU_063155_1_0_1"/>
<evidence type="ECO:0000256" key="6">
    <source>
        <dbReference type="SAM" id="Phobius"/>
    </source>
</evidence>
<feature type="transmembrane region" description="Helical" evidence="6">
    <location>
        <begin position="78"/>
        <end position="100"/>
    </location>
</feature>
<keyword evidence="4 6" id="KW-1133">Transmembrane helix</keyword>
<feature type="transmembrane region" description="Helical" evidence="6">
    <location>
        <begin position="27"/>
        <end position="45"/>
    </location>
</feature>
<evidence type="ECO:0000256" key="1">
    <source>
        <dbReference type="ARBA" id="ARBA00004141"/>
    </source>
</evidence>
<dbReference type="InterPro" id="IPR013525">
    <property type="entry name" value="ABC2_TM"/>
</dbReference>
<organism evidence="8 9">
    <name type="scientific">Globisporangium ultimum (strain ATCC 200006 / CBS 805.95 / DAOM BR144)</name>
    <name type="common">Pythium ultimum</name>
    <dbReference type="NCBI Taxonomy" id="431595"/>
    <lineage>
        <taxon>Eukaryota</taxon>
        <taxon>Sar</taxon>
        <taxon>Stramenopiles</taxon>
        <taxon>Oomycota</taxon>
        <taxon>Peronosporomycetes</taxon>
        <taxon>Pythiales</taxon>
        <taxon>Pythiaceae</taxon>
        <taxon>Globisporangium</taxon>
    </lineage>
</organism>
<feature type="transmembrane region" description="Helical" evidence="6">
    <location>
        <begin position="51"/>
        <end position="71"/>
    </location>
</feature>
<reference evidence="9" key="2">
    <citation type="submission" date="2010-04" db="EMBL/GenBank/DDBJ databases">
        <authorList>
            <person name="Buell R."/>
            <person name="Hamilton J."/>
            <person name="Hostetler J."/>
        </authorList>
    </citation>
    <scope>NUCLEOTIDE SEQUENCE [LARGE SCALE GENOMIC DNA]</scope>
    <source>
        <strain evidence="9">DAOM:BR144</strain>
    </source>
</reference>
<dbReference type="VEuPathDB" id="FungiDB:PYU1_G012380"/>
<dbReference type="eggNOG" id="KOG0061">
    <property type="taxonomic scope" value="Eukaryota"/>
</dbReference>
<feature type="transmembrane region" description="Helical" evidence="6">
    <location>
        <begin position="168"/>
        <end position="190"/>
    </location>
</feature>
<dbReference type="InParanoid" id="K3X5A7"/>
<evidence type="ECO:0000256" key="2">
    <source>
        <dbReference type="ARBA" id="ARBA00022448"/>
    </source>
</evidence>
<evidence type="ECO:0000256" key="5">
    <source>
        <dbReference type="ARBA" id="ARBA00023136"/>
    </source>
</evidence>
<protein>
    <recommendedName>
        <fullName evidence="7">ABC-2 type transporter transmembrane domain-containing protein</fullName>
    </recommendedName>
</protein>
<dbReference type="EnsemblProtists" id="PYU1_T012406">
    <property type="protein sequence ID" value="PYU1_T012406"/>
    <property type="gene ID" value="PYU1_G012380"/>
</dbReference>
<accession>K3X5A7</accession>
<sequence length="194" mass="21900">MREYQAGLYHLMSWYFSKNVSELPMQILLPIVYFTPVYLLVGFGHGFDMYISMQVILMLVNSCGIGLGYMVSCLCRSITVAPVVGVLFLLPFVLFGGLLMNSDDSPAYFVWIQYISPVKYGFDALMKIFWKEVATIPCNEATENCVARTGAQMLQNYSMMNRSAFVDAMLLLALNVAFRSIGFLGLWLSVRKTK</sequence>
<evidence type="ECO:0000256" key="4">
    <source>
        <dbReference type="ARBA" id="ARBA00022989"/>
    </source>
</evidence>
<feature type="domain" description="ABC-2 type transporter transmembrane" evidence="7">
    <location>
        <begin position="1"/>
        <end position="129"/>
    </location>
</feature>
<keyword evidence="2" id="KW-0813">Transport</keyword>
<dbReference type="PANTHER" id="PTHR48041">
    <property type="entry name" value="ABC TRANSPORTER G FAMILY MEMBER 28"/>
    <property type="match status" value="1"/>
</dbReference>
<dbReference type="STRING" id="431595.K3X5A7"/>
<dbReference type="GO" id="GO:0016020">
    <property type="term" value="C:membrane"/>
    <property type="evidence" value="ECO:0007669"/>
    <property type="project" value="UniProtKB-SubCell"/>
</dbReference>
<dbReference type="Proteomes" id="UP000019132">
    <property type="component" value="Unassembled WGS sequence"/>
</dbReference>
<evidence type="ECO:0000313" key="9">
    <source>
        <dbReference type="Proteomes" id="UP000019132"/>
    </source>
</evidence>
<reference evidence="9" key="1">
    <citation type="journal article" date="2010" name="Genome Biol.">
        <title>Genome sequence of the necrotrophic plant pathogen Pythium ultimum reveals original pathogenicity mechanisms and effector repertoire.</title>
        <authorList>
            <person name="Levesque C.A."/>
            <person name="Brouwer H."/>
            <person name="Cano L."/>
            <person name="Hamilton J.P."/>
            <person name="Holt C."/>
            <person name="Huitema E."/>
            <person name="Raffaele S."/>
            <person name="Robideau G.P."/>
            <person name="Thines M."/>
            <person name="Win J."/>
            <person name="Zerillo M.M."/>
            <person name="Beakes G.W."/>
            <person name="Boore J.L."/>
            <person name="Busam D."/>
            <person name="Dumas B."/>
            <person name="Ferriera S."/>
            <person name="Fuerstenberg S.I."/>
            <person name="Gachon C.M."/>
            <person name="Gaulin E."/>
            <person name="Govers F."/>
            <person name="Grenville-Briggs L."/>
            <person name="Horner N."/>
            <person name="Hostetler J."/>
            <person name="Jiang R.H."/>
            <person name="Johnson J."/>
            <person name="Krajaejun T."/>
            <person name="Lin H."/>
            <person name="Meijer H.J."/>
            <person name="Moore B."/>
            <person name="Morris P."/>
            <person name="Phuntmart V."/>
            <person name="Puiu D."/>
            <person name="Shetty J."/>
            <person name="Stajich J.E."/>
            <person name="Tripathy S."/>
            <person name="Wawra S."/>
            <person name="van West P."/>
            <person name="Whitty B.R."/>
            <person name="Coutinho P.M."/>
            <person name="Henrissat B."/>
            <person name="Martin F."/>
            <person name="Thomas P.D."/>
            <person name="Tyler B.M."/>
            <person name="De Vries R.P."/>
            <person name="Kamoun S."/>
            <person name="Yandell M."/>
            <person name="Tisserat N."/>
            <person name="Buell C.R."/>
        </authorList>
    </citation>
    <scope>NUCLEOTIDE SEQUENCE</scope>
    <source>
        <strain evidence="9">DAOM:BR144</strain>
    </source>
</reference>
<dbReference type="InterPro" id="IPR050352">
    <property type="entry name" value="ABCG_transporters"/>
</dbReference>
<dbReference type="EMBL" id="GL376610">
    <property type="status" value="NOT_ANNOTATED_CDS"/>
    <property type="molecule type" value="Genomic_DNA"/>
</dbReference>